<dbReference type="PRINTS" id="PR00455">
    <property type="entry name" value="HTHTETR"/>
</dbReference>
<comment type="caution">
    <text evidence="6">The sequence shown here is derived from an EMBL/GenBank/DDBJ whole genome shotgun (WGS) entry which is preliminary data.</text>
</comment>
<evidence type="ECO:0000313" key="6">
    <source>
        <dbReference type="EMBL" id="MBP2324557.1"/>
    </source>
</evidence>
<keyword evidence="2 4" id="KW-0238">DNA-binding</keyword>
<protein>
    <submittedName>
        <fullName evidence="6">AcrR family transcriptional regulator</fullName>
    </submittedName>
</protein>
<evidence type="ECO:0000259" key="5">
    <source>
        <dbReference type="PROSITE" id="PS50977"/>
    </source>
</evidence>
<evidence type="ECO:0000256" key="3">
    <source>
        <dbReference type="ARBA" id="ARBA00023163"/>
    </source>
</evidence>
<keyword evidence="7" id="KW-1185">Reference proteome</keyword>
<gene>
    <name evidence="6" type="ORF">JOF56_004942</name>
</gene>
<keyword evidence="1" id="KW-0805">Transcription regulation</keyword>
<dbReference type="Gene3D" id="1.10.357.10">
    <property type="entry name" value="Tetracycline Repressor, domain 2"/>
    <property type="match status" value="1"/>
</dbReference>
<dbReference type="SUPFAM" id="SSF46689">
    <property type="entry name" value="Homeodomain-like"/>
    <property type="match status" value="1"/>
</dbReference>
<dbReference type="SUPFAM" id="SSF48498">
    <property type="entry name" value="Tetracyclin repressor-like, C-terminal domain"/>
    <property type="match status" value="1"/>
</dbReference>
<dbReference type="InterPro" id="IPR009057">
    <property type="entry name" value="Homeodomain-like_sf"/>
</dbReference>
<dbReference type="InterPro" id="IPR001647">
    <property type="entry name" value="HTH_TetR"/>
</dbReference>
<dbReference type="Proteomes" id="UP001519332">
    <property type="component" value="Unassembled WGS sequence"/>
</dbReference>
<name>A0ABS4TJG4_9PSEU</name>
<keyword evidence="3" id="KW-0804">Transcription</keyword>
<accession>A0ABS4TJG4</accession>
<evidence type="ECO:0000256" key="1">
    <source>
        <dbReference type="ARBA" id="ARBA00023015"/>
    </source>
</evidence>
<dbReference type="PANTHER" id="PTHR47506:SF1">
    <property type="entry name" value="HTH-TYPE TRANSCRIPTIONAL REGULATOR YJDC"/>
    <property type="match status" value="1"/>
</dbReference>
<evidence type="ECO:0000313" key="7">
    <source>
        <dbReference type="Proteomes" id="UP001519332"/>
    </source>
</evidence>
<proteinExistence type="predicted"/>
<dbReference type="RefSeq" id="WP_209641882.1">
    <property type="nucleotide sequence ID" value="NZ_JAGINW010000001.1"/>
</dbReference>
<sequence>MRRTAAETREHVLAVAHDLFYWHGIRAVGIDRLAAEAGAAPTTLYRIFTDKDDLVAAYIERAHALSEAWFSTAVKNAGPDPLAQIDAAFVALADQLDPAKFRGCACMMALAEFPDPNLPAHKLAIASKRWIHTQFTEMTSRIEDIDASVLADQLTLIWEGANTSAAALGTDGPARQARTLAATALTAATTTPKRHTIG</sequence>
<evidence type="ECO:0000256" key="4">
    <source>
        <dbReference type="PROSITE-ProRule" id="PRU00335"/>
    </source>
</evidence>
<organism evidence="6 7">
    <name type="scientific">Kibdelosporangium banguiense</name>
    <dbReference type="NCBI Taxonomy" id="1365924"/>
    <lineage>
        <taxon>Bacteria</taxon>
        <taxon>Bacillati</taxon>
        <taxon>Actinomycetota</taxon>
        <taxon>Actinomycetes</taxon>
        <taxon>Pseudonocardiales</taxon>
        <taxon>Pseudonocardiaceae</taxon>
        <taxon>Kibdelosporangium</taxon>
    </lineage>
</organism>
<dbReference type="InterPro" id="IPR036271">
    <property type="entry name" value="Tet_transcr_reg_TetR-rel_C_sf"/>
</dbReference>
<dbReference type="Pfam" id="PF00440">
    <property type="entry name" value="TetR_N"/>
    <property type="match status" value="1"/>
</dbReference>
<evidence type="ECO:0000256" key="2">
    <source>
        <dbReference type="ARBA" id="ARBA00023125"/>
    </source>
</evidence>
<dbReference type="PROSITE" id="PS50977">
    <property type="entry name" value="HTH_TETR_2"/>
    <property type="match status" value="1"/>
</dbReference>
<feature type="DNA-binding region" description="H-T-H motif" evidence="4">
    <location>
        <begin position="29"/>
        <end position="48"/>
    </location>
</feature>
<feature type="domain" description="HTH tetR-type" evidence="5">
    <location>
        <begin position="6"/>
        <end position="66"/>
    </location>
</feature>
<reference evidence="6 7" key="1">
    <citation type="submission" date="2021-03" db="EMBL/GenBank/DDBJ databases">
        <title>Sequencing the genomes of 1000 actinobacteria strains.</title>
        <authorList>
            <person name="Klenk H.-P."/>
        </authorList>
    </citation>
    <scope>NUCLEOTIDE SEQUENCE [LARGE SCALE GENOMIC DNA]</scope>
    <source>
        <strain evidence="6 7">DSM 46670</strain>
    </source>
</reference>
<dbReference type="PANTHER" id="PTHR47506">
    <property type="entry name" value="TRANSCRIPTIONAL REGULATORY PROTEIN"/>
    <property type="match status" value="1"/>
</dbReference>
<dbReference type="EMBL" id="JAGINW010000001">
    <property type="protein sequence ID" value="MBP2324557.1"/>
    <property type="molecule type" value="Genomic_DNA"/>
</dbReference>